<dbReference type="RefSeq" id="WP_157589390.1">
    <property type="nucleotide sequence ID" value="NZ_WPIN01000016.1"/>
</dbReference>
<dbReference type="Proteomes" id="UP000436006">
    <property type="component" value="Unassembled WGS sequence"/>
</dbReference>
<evidence type="ECO:0000313" key="3">
    <source>
        <dbReference type="Proteomes" id="UP000436006"/>
    </source>
</evidence>
<dbReference type="EMBL" id="WPIN01000016">
    <property type="protein sequence ID" value="MVM34575.1"/>
    <property type="molecule type" value="Genomic_DNA"/>
</dbReference>
<accession>A0A7K1SLB6</accession>
<dbReference type="Pfam" id="PF14054">
    <property type="entry name" value="DUF4249"/>
    <property type="match status" value="1"/>
</dbReference>
<proteinExistence type="predicted"/>
<dbReference type="InterPro" id="IPR025345">
    <property type="entry name" value="DUF4249"/>
</dbReference>
<keyword evidence="3" id="KW-1185">Reference proteome</keyword>
<protein>
    <submittedName>
        <fullName evidence="2">DUF4249 family protein</fullName>
    </submittedName>
</protein>
<feature type="region of interest" description="Disordered" evidence="1">
    <location>
        <begin position="358"/>
        <end position="399"/>
    </location>
</feature>
<sequence>MRSASLFLLVGLTTLLLPVACVDMLEIPLTQRVNVIVVDGTLTNLNEDQKIRINRSKSDPLTGRFGSLPITKARVEVIVDSAQVLVFTETDTAGAYRSPAGFIAKPGHAYQLRFTLSDGTQYRSTTEVMAPVPPIDRVHTKFNPTSLPAIIGDGSINQYRGAHEITIDFQDPADQHNYYRWDWLLWEKQAWCHTCINNEYLISVPDSYPPILIEDCYGQKYDNGYYVSDYQCRTQCWEILRNYTTNVFDDVYSNGGLILGRSVAQIPFYQQNACLVQLRQSSLTKRAYQYYRTVEEQTQNTGGVATTPPTALVGNIRNVANGQESVIGYFTASAVSTSLDWIDRRDATGRPPGLFIALNNRPPSQPYNNGGYGGSKDYPTALCVPSDGRTPNKPIGWRD</sequence>
<name>A0A7K1SLB6_9BACT</name>
<gene>
    <name evidence="2" type="ORF">GO755_31390</name>
</gene>
<comment type="caution">
    <text evidence="2">The sequence shown here is derived from an EMBL/GenBank/DDBJ whole genome shotgun (WGS) entry which is preliminary data.</text>
</comment>
<dbReference type="AlphaFoldDB" id="A0A7K1SLB6"/>
<reference evidence="2 3" key="1">
    <citation type="submission" date="2019-12" db="EMBL/GenBank/DDBJ databases">
        <title>Spirosoma sp. HMF4905 genome sequencing and assembly.</title>
        <authorList>
            <person name="Kang H."/>
            <person name="Cha I."/>
            <person name="Kim H."/>
            <person name="Joh K."/>
        </authorList>
    </citation>
    <scope>NUCLEOTIDE SEQUENCE [LARGE SCALE GENOMIC DNA]</scope>
    <source>
        <strain evidence="2 3">HMF4905</strain>
    </source>
</reference>
<organism evidence="2 3">
    <name type="scientific">Spirosoma arboris</name>
    <dbReference type="NCBI Taxonomy" id="2682092"/>
    <lineage>
        <taxon>Bacteria</taxon>
        <taxon>Pseudomonadati</taxon>
        <taxon>Bacteroidota</taxon>
        <taxon>Cytophagia</taxon>
        <taxon>Cytophagales</taxon>
        <taxon>Cytophagaceae</taxon>
        <taxon>Spirosoma</taxon>
    </lineage>
</organism>
<evidence type="ECO:0000256" key="1">
    <source>
        <dbReference type="SAM" id="MobiDB-lite"/>
    </source>
</evidence>
<evidence type="ECO:0000313" key="2">
    <source>
        <dbReference type="EMBL" id="MVM34575.1"/>
    </source>
</evidence>